<reference evidence="2 3" key="1">
    <citation type="submission" date="2018-08" db="EMBL/GenBank/DDBJ databases">
        <title>Microbacterium lemovicicum sp. nov., a bacterium isolated from a natural uranium-rich soil.</title>
        <authorList>
            <person name="ORTET P."/>
        </authorList>
    </citation>
    <scope>NUCLEOTIDE SEQUENCE [LARGE SCALE GENOMIC DNA]</scope>
    <source>
        <strain evidence="2 3">Viu22</strain>
    </source>
</reference>
<dbReference type="InterPro" id="IPR013096">
    <property type="entry name" value="Cupin_2"/>
</dbReference>
<keyword evidence="2" id="KW-0223">Dioxygenase</keyword>
<dbReference type="InterPro" id="IPR053146">
    <property type="entry name" value="QDO-like"/>
</dbReference>
<dbReference type="Proteomes" id="UP000276888">
    <property type="component" value="Chromosome"/>
</dbReference>
<keyword evidence="2" id="KW-0560">Oxidoreductase</keyword>
<dbReference type="OrthoDB" id="4227163at2"/>
<dbReference type="Gene3D" id="2.60.120.10">
    <property type="entry name" value="Jelly Rolls"/>
    <property type="match status" value="1"/>
</dbReference>
<dbReference type="Pfam" id="PF07883">
    <property type="entry name" value="Cupin_2"/>
    <property type="match status" value="1"/>
</dbReference>
<keyword evidence="3" id="KW-1185">Reference proteome</keyword>
<gene>
    <name evidence="2" type="primary">qdoI</name>
    <name evidence="2" type="ORF">CVS47_03035</name>
</gene>
<dbReference type="EMBL" id="CP031423">
    <property type="protein sequence ID" value="AZS38379.1"/>
    <property type="molecule type" value="Genomic_DNA"/>
</dbReference>
<sequence>MTETLDDSLPEALVPYLLTEGQGQKIVLFDQLFTLLTTGAQTERQFDAFVTVGRPGQAVPAHFHARTNETFFVLDGEVRLWIDDRKGVRETRILEAGGFGFVPRDTIHSYRIEKTARIFGVTSAGFTDFFRAVGRPTTTPGIPGPGEVHIPSFAEMGSRGAEHDVNFVPGYELFD</sequence>
<dbReference type="PANTHER" id="PTHR36440">
    <property type="entry name" value="PUTATIVE (AFU_ORTHOLOGUE AFUA_8G07350)-RELATED"/>
    <property type="match status" value="1"/>
</dbReference>
<name>A0A3Q9J0F3_9MICO</name>
<evidence type="ECO:0000313" key="2">
    <source>
        <dbReference type="EMBL" id="AZS38379.1"/>
    </source>
</evidence>
<proteinExistence type="predicted"/>
<evidence type="ECO:0000259" key="1">
    <source>
        <dbReference type="Pfam" id="PF07883"/>
    </source>
</evidence>
<accession>A0A3Q9J0F3</accession>
<dbReference type="KEGG" id="mlv:CVS47_03035"/>
<dbReference type="PANTHER" id="PTHR36440:SF1">
    <property type="entry name" value="PUTATIVE (AFU_ORTHOLOGUE AFUA_8G07350)-RELATED"/>
    <property type="match status" value="1"/>
</dbReference>
<dbReference type="SUPFAM" id="SSF51182">
    <property type="entry name" value="RmlC-like cupins"/>
    <property type="match status" value="1"/>
</dbReference>
<dbReference type="InterPro" id="IPR011051">
    <property type="entry name" value="RmlC_Cupin_sf"/>
</dbReference>
<dbReference type="RefSeq" id="WP_127096814.1">
    <property type="nucleotide sequence ID" value="NZ_CP031423.1"/>
</dbReference>
<organism evidence="2 3">
    <name type="scientific">Microbacterium lemovicicum</name>
    <dbReference type="NCBI Taxonomy" id="1072463"/>
    <lineage>
        <taxon>Bacteria</taxon>
        <taxon>Bacillati</taxon>
        <taxon>Actinomycetota</taxon>
        <taxon>Actinomycetes</taxon>
        <taxon>Micrococcales</taxon>
        <taxon>Microbacteriaceae</taxon>
        <taxon>Microbacterium</taxon>
    </lineage>
</organism>
<dbReference type="CDD" id="cd02215">
    <property type="entry name" value="cupin_QDO_N_C"/>
    <property type="match status" value="1"/>
</dbReference>
<evidence type="ECO:0000313" key="3">
    <source>
        <dbReference type="Proteomes" id="UP000276888"/>
    </source>
</evidence>
<feature type="domain" description="Cupin type-2" evidence="1">
    <location>
        <begin position="55"/>
        <end position="114"/>
    </location>
</feature>
<protein>
    <submittedName>
        <fullName evidence="2">Quercetin 2,3-dioxygenase</fullName>
        <ecNumber evidence="2">1.13.11.24</ecNumber>
    </submittedName>
</protein>
<dbReference type="GO" id="GO:0008127">
    <property type="term" value="F:quercetin 2,3-dioxygenase activity"/>
    <property type="evidence" value="ECO:0007669"/>
    <property type="project" value="UniProtKB-EC"/>
</dbReference>
<dbReference type="InterPro" id="IPR014710">
    <property type="entry name" value="RmlC-like_jellyroll"/>
</dbReference>
<dbReference type="EC" id="1.13.11.24" evidence="2"/>
<dbReference type="AlphaFoldDB" id="A0A3Q9J0F3"/>